<keyword evidence="1" id="KW-1133">Transmembrane helix</keyword>
<feature type="transmembrane region" description="Helical" evidence="1">
    <location>
        <begin position="16"/>
        <end position="36"/>
    </location>
</feature>
<dbReference type="AlphaFoldDB" id="A0A3B0P9B3"/>
<keyword evidence="1" id="KW-0812">Transmembrane</keyword>
<name>A0A3B0P9B3_MYCSY</name>
<gene>
    <name evidence="2" type="ORF">NCTC10124_01286</name>
</gene>
<keyword evidence="1" id="KW-0472">Membrane</keyword>
<evidence type="ECO:0000256" key="1">
    <source>
        <dbReference type="SAM" id="Phobius"/>
    </source>
</evidence>
<evidence type="ECO:0000313" key="3">
    <source>
        <dbReference type="Proteomes" id="UP000259328"/>
    </source>
</evidence>
<reference evidence="3" key="1">
    <citation type="submission" date="2018-06" db="EMBL/GenBank/DDBJ databases">
        <authorList>
            <consortium name="Pathogen Informatics"/>
        </authorList>
    </citation>
    <scope>NUCLEOTIDE SEQUENCE [LARGE SCALE GENOMIC DNA]</scope>
    <source>
        <strain evidence="3">NCTC10124</strain>
    </source>
</reference>
<organism evidence="2 3">
    <name type="scientific">Mycoplasmopsis synoviae</name>
    <name type="common">Mycoplasma synoviae</name>
    <dbReference type="NCBI Taxonomy" id="2109"/>
    <lineage>
        <taxon>Bacteria</taxon>
        <taxon>Bacillati</taxon>
        <taxon>Mycoplasmatota</taxon>
        <taxon>Mycoplasmoidales</taxon>
        <taxon>Metamycoplasmataceae</taxon>
        <taxon>Mycoplasmopsis</taxon>
    </lineage>
</organism>
<dbReference type="Proteomes" id="UP000259328">
    <property type="component" value="Chromosome"/>
</dbReference>
<proteinExistence type="predicted"/>
<feature type="non-terminal residue" evidence="2">
    <location>
        <position position="38"/>
    </location>
</feature>
<dbReference type="EMBL" id="LS991953">
    <property type="protein sequence ID" value="SYV93532.1"/>
    <property type="molecule type" value="Genomic_DNA"/>
</dbReference>
<sequence>MYISDTYSASLGLQGAYRYPLFLYEALLNLAGYLLIVW</sequence>
<accession>A0A3B0P9B3</accession>
<protein>
    <submittedName>
        <fullName evidence="2">Uncharacterized protein</fullName>
    </submittedName>
</protein>
<evidence type="ECO:0000313" key="2">
    <source>
        <dbReference type="EMBL" id="SYV93532.1"/>
    </source>
</evidence>